<keyword evidence="3" id="KW-0862">Zinc</keyword>
<evidence type="ECO:0000256" key="5">
    <source>
        <dbReference type="SAM" id="MobiDB-lite"/>
    </source>
</evidence>
<dbReference type="CDD" id="cd16677">
    <property type="entry name" value="RING-H2_RNF32_rpt1"/>
    <property type="match status" value="1"/>
</dbReference>
<reference evidence="7 8" key="1">
    <citation type="submission" date="2021-07" db="EMBL/GenBank/DDBJ databases">
        <authorList>
            <person name="Imarazene B."/>
            <person name="Zahm M."/>
            <person name="Klopp C."/>
            <person name="Cabau C."/>
            <person name="Beille S."/>
            <person name="Jouanno E."/>
            <person name="Castinel A."/>
            <person name="Lluch J."/>
            <person name="Gil L."/>
            <person name="Kuchtly C."/>
            <person name="Lopez Roques C."/>
            <person name="Donnadieu C."/>
            <person name="Parrinello H."/>
            <person name="Journot L."/>
            <person name="Du K."/>
            <person name="Schartl M."/>
            <person name="Retaux S."/>
            <person name="Guiguen Y."/>
        </authorList>
    </citation>
    <scope>NUCLEOTIDE SEQUENCE [LARGE SCALE GENOMIC DNA]</scope>
    <source>
        <strain evidence="7">Pach_M1</strain>
        <tissue evidence="7">Testis</tissue>
    </source>
</reference>
<accession>A0A8T2LPN7</accession>
<dbReference type="Gene3D" id="3.30.40.10">
    <property type="entry name" value="Zinc/RING finger domain, C3HC4 (zinc finger)"/>
    <property type="match status" value="2"/>
</dbReference>
<organism evidence="7 8">
    <name type="scientific">Astyanax mexicanus</name>
    <name type="common">Blind cave fish</name>
    <name type="synonym">Astyanax fasciatus mexicanus</name>
    <dbReference type="NCBI Taxonomy" id="7994"/>
    <lineage>
        <taxon>Eukaryota</taxon>
        <taxon>Metazoa</taxon>
        <taxon>Chordata</taxon>
        <taxon>Craniata</taxon>
        <taxon>Vertebrata</taxon>
        <taxon>Euteleostomi</taxon>
        <taxon>Actinopterygii</taxon>
        <taxon>Neopterygii</taxon>
        <taxon>Teleostei</taxon>
        <taxon>Ostariophysi</taxon>
        <taxon>Characiformes</taxon>
        <taxon>Characoidei</taxon>
        <taxon>Acestrorhamphidae</taxon>
        <taxon>Acestrorhamphinae</taxon>
        <taxon>Astyanax</taxon>
    </lineage>
</organism>
<proteinExistence type="predicted"/>
<keyword evidence="2 4" id="KW-0863">Zinc-finger</keyword>
<dbReference type="Pfam" id="PF14634">
    <property type="entry name" value="zf-RING_5"/>
    <property type="match status" value="1"/>
</dbReference>
<evidence type="ECO:0000259" key="6">
    <source>
        <dbReference type="PROSITE" id="PS50089"/>
    </source>
</evidence>
<dbReference type="PANTHER" id="PTHR14991:SF0">
    <property type="entry name" value="RING FINGER PROTEIN 32"/>
    <property type="match status" value="1"/>
</dbReference>
<feature type="domain" description="RING-type" evidence="6">
    <location>
        <begin position="112"/>
        <end position="154"/>
    </location>
</feature>
<dbReference type="PANTHER" id="PTHR14991">
    <property type="entry name" value="RING FINGER PROTEIN 32"/>
    <property type="match status" value="1"/>
</dbReference>
<evidence type="ECO:0000256" key="4">
    <source>
        <dbReference type="PROSITE-ProRule" id="PRU00175"/>
    </source>
</evidence>
<evidence type="ECO:0000313" key="7">
    <source>
        <dbReference type="EMBL" id="KAG9273629.1"/>
    </source>
</evidence>
<evidence type="ECO:0000256" key="3">
    <source>
        <dbReference type="ARBA" id="ARBA00022833"/>
    </source>
</evidence>
<dbReference type="Pfam" id="PF00612">
    <property type="entry name" value="IQ"/>
    <property type="match status" value="1"/>
</dbReference>
<evidence type="ECO:0000256" key="2">
    <source>
        <dbReference type="ARBA" id="ARBA00022771"/>
    </source>
</evidence>
<protein>
    <submittedName>
        <fullName evidence="7">RING finger protein 32</fullName>
    </submittedName>
</protein>
<keyword evidence="1" id="KW-0479">Metal-binding</keyword>
<evidence type="ECO:0000256" key="1">
    <source>
        <dbReference type="ARBA" id="ARBA00022723"/>
    </source>
</evidence>
<sequence>MLKGRSSSREDRRKLAVAAAALQDHITRSLSSSEGPNIFPAAPSRSHRARQHRHTGFILGEEQEYILEPEAPPLTLAQRLGLVAAPAGRLTAEEWAEVKSRSLQEGDSAQPCVICTEEFRLQPQVLLSCSHVFHKVCLKSLERFSGRRCCPLCRREPYETRVIHDGAKLYREKCAVRIQTCWRGFAARKSYRAVRKLIPPNHPQLRRRYFEEKFQEINESLVRSCCSDVEVFLLDVDQTVAASRDVFRLFDQQQKSVLEEEGEEEEWRKAREKAVQRDISDCPICLTPLHSTSRQVLLLSCSHLLHESCLQAFERFCPRRNPTCPLCRRRYTTRPVRGANTYSPEDQKCRINQDVWLTVAEDTRH</sequence>
<dbReference type="Pfam" id="PF13639">
    <property type="entry name" value="zf-RING_2"/>
    <property type="match status" value="1"/>
</dbReference>
<dbReference type="InterPro" id="IPR013083">
    <property type="entry name" value="Znf_RING/FYVE/PHD"/>
</dbReference>
<dbReference type="InterPro" id="IPR042862">
    <property type="entry name" value="RNF32"/>
</dbReference>
<dbReference type="InterPro" id="IPR001841">
    <property type="entry name" value="Znf_RING"/>
</dbReference>
<gene>
    <name evidence="7" type="primary">RNF32</name>
    <name evidence="7" type="ORF">AMEX_G10363</name>
</gene>
<dbReference type="SMART" id="SM00015">
    <property type="entry name" value="IQ"/>
    <property type="match status" value="1"/>
</dbReference>
<dbReference type="SMART" id="SM00184">
    <property type="entry name" value="RING"/>
    <property type="match status" value="2"/>
</dbReference>
<name>A0A8T2LPN7_ASTMX</name>
<dbReference type="OrthoDB" id="8062037at2759"/>
<comment type="caution">
    <text evidence="7">The sequence shown here is derived from an EMBL/GenBank/DDBJ whole genome shotgun (WGS) entry which is preliminary data.</text>
</comment>
<feature type="domain" description="RING-type" evidence="6">
    <location>
        <begin position="282"/>
        <end position="328"/>
    </location>
</feature>
<dbReference type="Proteomes" id="UP000752171">
    <property type="component" value="Unassembled WGS sequence"/>
</dbReference>
<feature type="region of interest" description="Disordered" evidence="5">
    <location>
        <begin position="29"/>
        <end position="50"/>
    </location>
</feature>
<dbReference type="PROSITE" id="PS50089">
    <property type="entry name" value="ZF_RING_2"/>
    <property type="match status" value="2"/>
</dbReference>
<evidence type="ECO:0000313" key="8">
    <source>
        <dbReference type="Proteomes" id="UP000752171"/>
    </source>
</evidence>
<dbReference type="GO" id="GO:0008270">
    <property type="term" value="F:zinc ion binding"/>
    <property type="evidence" value="ECO:0007669"/>
    <property type="project" value="UniProtKB-KW"/>
</dbReference>
<dbReference type="PROSITE" id="PS50096">
    <property type="entry name" value="IQ"/>
    <property type="match status" value="1"/>
</dbReference>
<dbReference type="Gene3D" id="1.20.5.190">
    <property type="match status" value="1"/>
</dbReference>
<dbReference type="SUPFAM" id="SSF57850">
    <property type="entry name" value="RING/U-box"/>
    <property type="match status" value="2"/>
</dbReference>
<dbReference type="AlphaFoldDB" id="A0A8T2LPN7"/>
<dbReference type="EMBL" id="JAICCE010000008">
    <property type="protein sequence ID" value="KAG9273629.1"/>
    <property type="molecule type" value="Genomic_DNA"/>
</dbReference>
<dbReference type="InterPro" id="IPR000048">
    <property type="entry name" value="IQ_motif_EF-hand-BS"/>
</dbReference>